<comment type="caution">
    <text evidence="1">The sequence shown here is derived from an EMBL/GenBank/DDBJ whole genome shotgun (WGS) entry which is preliminary data.</text>
</comment>
<sequence length="330" mass="37203">MSYPIIARDFRNHTLENTHQGVICIVNEDKETIYEKGDMEKSFFYRSAMKPLQAIPVFMSNVIEKYHLTAEETALFMASQRGEKYHEETLISLREKLDVDEKDLVCASSYPLNEKPKLEYVRANKSKRRLLHNCAGKHLGFLGYTKGKGLGIAGYEQLDHPLQQEIVHYLSEMSEVPVEEIVSGTDGCGVPVHAVPMKNMALSYLKFAVPELINDEKLRNAVVHIGEVMNAHPNIIASHDFVCSVLLKDSNIIAKGGAQGVYCLALRKEKISIALKVLSGTELIWPLLIAEILKKINYRNEETISNLLQLRSENIVNDDGKMVGETKIYL</sequence>
<keyword evidence="2" id="KW-1185">Reference proteome</keyword>
<dbReference type="Proteomes" id="UP000247978">
    <property type="component" value="Unassembled WGS sequence"/>
</dbReference>
<name>A0A2V3VP95_9BACI</name>
<dbReference type="Pfam" id="PF06089">
    <property type="entry name" value="Asparaginase_II"/>
    <property type="match status" value="1"/>
</dbReference>
<dbReference type="InterPro" id="IPR010349">
    <property type="entry name" value="Asparaginase_II"/>
</dbReference>
<dbReference type="PANTHER" id="PTHR42110">
    <property type="entry name" value="L-ASPARAGINASE, PUTATIVE (AFU_ORTHOLOGUE AFUA_3G11890)-RELATED"/>
    <property type="match status" value="1"/>
</dbReference>
<organism evidence="1 2">
    <name type="scientific">Pseudogracilibacillus auburnensis</name>
    <dbReference type="NCBI Taxonomy" id="1494959"/>
    <lineage>
        <taxon>Bacteria</taxon>
        <taxon>Bacillati</taxon>
        <taxon>Bacillota</taxon>
        <taxon>Bacilli</taxon>
        <taxon>Bacillales</taxon>
        <taxon>Bacillaceae</taxon>
        <taxon>Pseudogracilibacillus</taxon>
    </lineage>
</organism>
<dbReference type="PANTHER" id="PTHR42110:SF1">
    <property type="entry name" value="L-ASPARAGINASE, PUTATIVE (AFU_ORTHOLOGUE AFUA_3G11890)-RELATED"/>
    <property type="match status" value="1"/>
</dbReference>
<protein>
    <submittedName>
        <fullName evidence="1">Asparaginase</fullName>
    </submittedName>
</protein>
<reference evidence="1 2" key="1">
    <citation type="submission" date="2018-05" db="EMBL/GenBank/DDBJ databases">
        <title>Genomic Encyclopedia of Type Strains, Phase IV (KMG-IV): sequencing the most valuable type-strain genomes for metagenomic binning, comparative biology and taxonomic classification.</title>
        <authorList>
            <person name="Goeker M."/>
        </authorList>
    </citation>
    <scope>NUCLEOTIDE SEQUENCE [LARGE SCALE GENOMIC DNA]</scope>
    <source>
        <strain evidence="1 2">DSM 28556</strain>
    </source>
</reference>
<proteinExistence type="predicted"/>
<gene>
    <name evidence="1" type="ORF">DFR56_11619</name>
</gene>
<evidence type="ECO:0000313" key="2">
    <source>
        <dbReference type="Proteomes" id="UP000247978"/>
    </source>
</evidence>
<dbReference type="RefSeq" id="WP_110396866.1">
    <property type="nucleotide sequence ID" value="NZ_JBHUHB010000001.1"/>
</dbReference>
<dbReference type="AlphaFoldDB" id="A0A2V3VP95"/>
<accession>A0A2V3VP95</accession>
<dbReference type="EMBL" id="QJJQ01000016">
    <property type="protein sequence ID" value="PXW83340.1"/>
    <property type="molecule type" value="Genomic_DNA"/>
</dbReference>
<dbReference type="OrthoDB" id="9770793at2"/>
<evidence type="ECO:0000313" key="1">
    <source>
        <dbReference type="EMBL" id="PXW83340.1"/>
    </source>
</evidence>